<dbReference type="Proteomes" id="UP000694420">
    <property type="component" value="Unplaced"/>
</dbReference>
<dbReference type="PANTHER" id="PTHR11741:SF0">
    <property type="entry name" value="ELONGATION FACTOR TS, MITOCHONDRIAL"/>
    <property type="match status" value="1"/>
</dbReference>
<keyword evidence="7" id="KW-1185">Reference proteome</keyword>
<keyword evidence="3" id="KW-0496">Mitochondrion</keyword>
<feature type="domain" description="Translation elongation factor EFTs/EF1B dimerisation" evidence="5">
    <location>
        <begin position="111"/>
        <end position="267"/>
    </location>
</feature>
<sequence>MRPAATWAAGPSLNPNPGPGPVRSPRPVRAAGRCSPRSRAAPRSSPTPSPSGGATGCAGASCASRSTTARGSAEAWLEEQARSEGWSRAERLRGRRATQGLVGLLQDRGLAVMVEVNCETDFVARNEEFQRLLQQAVLGTMAHCQGRAEPLAAPAKHFLQSEELLQLRAEPHGARLGDQVALAIGKLGENLRLRRAAWLAVPAGCHIGTYVHGAPPRVPPAPAVAMGKYGALVACAPAEPGAEAALRDVGRKVAQHVVGMAPRSLGSAEDEPVGEAETRLLAQSFLLEPAVTLGAFARAQRVNVLDFVRFECGEEAEAAP</sequence>
<reference evidence="6" key="1">
    <citation type="submission" date="2025-08" db="UniProtKB">
        <authorList>
            <consortium name="Ensembl"/>
        </authorList>
    </citation>
    <scope>IDENTIFICATION</scope>
</reference>
<dbReference type="GO" id="GO:0070125">
    <property type="term" value="P:mitochondrial translational elongation"/>
    <property type="evidence" value="ECO:0007669"/>
    <property type="project" value="TreeGrafter"/>
</dbReference>
<evidence type="ECO:0000313" key="7">
    <source>
        <dbReference type="Proteomes" id="UP000694420"/>
    </source>
</evidence>
<dbReference type="InterPro" id="IPR014039">
    <property type="entry name" value="Transl_elong_EFTs/EF1B_dimer"/>
</dbReference>
<reference evidence="6" key="2">
    <citation type="submission" date="2025-09" db="UniProtKB">
        <authorList>
            <consortium name="Ensembl"/>
        </authorList>
    </citation>
    <scope>IDENTIFICATION</scope>
</reference>
<dbReference type="GO" id="GO:0005739">
    <property type="term" value="C:mitochondrion"/>
    <property type="evidence" value="ECO:0007669"/>
    <property type="project" value="UniProtKB-SubCell"/>
</dbReference>
<organism evidence="6 7">
    <name type="scientific">Nothoprocta perdicaria</name>
    <name type="common">Chilean tinamou</name>
    <name type="synonym">Crypturus perdicarius</name>
    <dbReference type="NCBI Taxonomy" id="30464"/>
    <lineage>
        <taxon>Eukaryota</taxon>
        <taxon>Metazoa</taxon>
        <taxon>Chordata</taxon>
        <taxon>Craniata</taxon>
        <taxon>Vertebrata</taxon>
        <taxon>Euteleostomi</taxon>
        <taxon>Archelosauria</taxon>
        <taxon>Archosauria</taxon>
        <taxon>Dinosauria</taxon>
        <taxon>Saurischia</taxon>
        <taxon>Theropoda</taxon>
        <taxon>Coelurosauria</taxon>
        <taxon>Aves</taxon>
        <taxon>Palaeognathae</taxon>
        <taxon>Tinamiformes</taxon>
        <taxon>Tinamidae</taxon>
        <taxon>Nothoprocta</taxon>
    </lineage>
</organism>
<evidence type="ECO:0000256" key="4">
    <source>
        <dbReference type="SAM" id="MobiDB-lite"/>
    </source>
</evidence>
<dbReference type="InterPro" id="IPR001816">
    <property type="entry name" value="Transl_elong_EFTs/EF1B"/>
</dbReference>
<evidence type="ECO:0000256" key="2">
    <source>
        <dbReference type="ARBA" id="ARBA00022917"/>
    </source>
</evidence>
<dbReference type="InterPro" id="IPR036402">
    <property type="entry name" value="EF-Ts_dimer_sf"/>
</dbReference>
<dbReference type="PANTHER" id="PTHR11741">
    <property type="entry name" value="ELONGATION FACTOR TS"/>
    <property type="match status" value="1"/>
</dbReference>
<dbReference type="HAMAP" id="MF_00050">
    <property type="entry name" value="EF_Ts"/>
    <property type="match status" value="1"/>
</dbReference>
<dbReference type="Gene3D" id="3.30.479.20">
    <property type="entry name" value="Elongation factor Ts, dimerisation domain"/>
    <property type="match status" value="2"/>
</dbReference>
<keyword evidence="2 3" id="KW-0648">Protein biosynthesis</keyword>
<dbReference type="Ensembl" id="ENSNPET00000015014.1">
    <property type="protein sequence ID" value="ENSNPEP00000014656.1"/>
    <property type="gene ID" value="ENSNPEG00000010934.1"/>
</dbReference>
<comment type="similarity">
    <text evidence="3">Belongs to the EF-Ts family.</text>
</comment>
<comment type="subcellular location">
    <subcellularLocation>
        <location evidence="3">Mitochondrion</location>
    </subcellularLocation>
</comment>
<name>A0A8C7EEU0_NOTPE</name>
<evidence type="ECO:0000256" key="1">
    <source>
        <dbReference type="ARBA" id="ARBA00022768"/>
    </source>
</evidence>
<dbReference type="InterPro" id="IPR018101">
    <property type="entry name" value="Transl_elong_Ts_CS"/>
</dbReference>
<comment type="function">
    <text evidence="3">Associates with the EF-Tu.GDP complex and induces the exchange of GDP to GTP. It remains bound to the aminoacyl-tRNA.EF-Tu.GTP complex up to the GTP hydrolysis stage on the ribosome.</text>
</comment>
<evidence type="ECO:0000259" key="5">
    <source>
        <dbReference type="Pfam" id="PF00889"/>
    </source>
</evidence>
<proteinExistence type="inferred from homology"/>
<feature type="region of interest" description="Disordered" evidence="4">
    <location>
        <begin position="1"/>
        <end position="62"/>
    </location>
</feature>
<accession>A0A8C7EEU0</accession>
<evidence type="ECO:0000256" key="3">
    <source>
        <dbReference type="HAMAP-Rule" id="MF_03135"/>
    </source>
</evidence>
<feature type="compositionally biased region" description="Pro residues" evidence="4">
    <location>
        <begin position="14"/>
        <end position="24"/>
    </location>
</feature>
<gene>
    <name evidence="3 6" type="primary">TSFM</name>
</gene>
<dbReference type="GO" id="GO:0003746">
    <property type="term" value="F:translation elongation factor activity"/>
    <property type="evidence" value="ECO:0007669"/>
    <property type="project" value="UniProtKB-UniRule"/>
</dbReference>
<feature type="compositionally biased region" description="Low complexity" evidence="4">
    <location>
        <begin position="25"/>
        <end position="62"/>
    </location>
</feature>
<dbReference type="FunFam" id="3.30.479.20:FF:000008">
    <property type="entry name" value="Elongation factor Ts, mitochondrial"/>
    <property type="match status" value="1"/>
</dbReference>
<dbReference type="SUPFAM" id="SSF54713">
    <property type="entry name" value="Elongation factor Ts (EF-Ts), dimerisation domain"/>
    <property type="match status" value="2"/>
</dbReference>
<dbReference type="AlphaFoldDB" id="A0A8C7EEU0"/>
<keyword evidence="1 3" id="KW-0251">Elongation factor</keyword>
<evidence type="ECO:0000313" key="6">
    <source>
        <dbReference type="Ensembl" id="ENSNPEP00000014656.1"/>
    </source>
</evidence>
<dbReference type="Pfam" id="PF00889">
    <property type="entry name" value="EF_TS"/>
    <property type="match status" value="1"/>
</dbReference>
<protein>
    <recommendedName>
        <fullName evidence="3">Elongation factor Ts, mitochondrial</fullName>
        <shortName evidence="3">EF-Ts</shortName>
        <shortName evidence="3">EF-TsMt</shortName>
    </recommendedName>
</protein>
<dbReference type="PROSITE" id="PS01127">
    <property type="entry name" value="EF_TS_2"/>
    <property type="match status" value="1"/>
</dbReference>